<dbReference type="PROSITE" id="PS52035">
    <property type="entry name" value="PEPTIDASE_M14"/>
    <property type="match status" value="1"/>
</dbReference>
<feature type="non-terminal residue" evidence="8">
    <location>
        <position position="446"/>
    </location>
</feature>
<keyword evidence="4" id="KW-0378">Hydrolase</keyword>
<keyword evidence="3" id="KW-0645">Protease</keyword>
<organism evidence="8">
    <name type="scientific">marine metagenome</name>
    <dbReference type="NCBI Taxonomy" id="408172"/>
    <lineage>
        <taxon>unclassified sequences</taxon>
        <taxon>metagenomes</taxon>
        <taxon>ecological metagenomes</taxon>
    </lineage>
</organism>
<reference evidence="8" key="1">
    <citation type="submission" date="2018-05" db="EMBL/GenBank/DDBJ databases">
        <authorList>
            <person name="Lanie J.A."/>
            <person name="Ng W.-L."/>
            <person name="Kazmierczak K.M."/>
            <person name="Andrzejewski T.M."/>
            <person name="Davidsen T.M."/>
            <person name="Wayne K.J."/>
            <person name="Tettelin H."/>
            <person name="Glass J.I."/>
            <person name="Rusch D."/>
            <person name="Podicherti R."/>
            <person name="Tsui H.-C.T."/>
            <person name="Winkler M.E."/>
        </authorList>
    </citation>
    <scope>NUCLEOTIDE SEQUENCE</scope>
</reference>
<evidence type="ECO:0000313" key="8">
    <source>
        <dbReference type="EMBL" id="SVA32912.1"/>
    </source>
</evidence>
<dbReference type="PANTHER" id="PTHR11705:SF143">
    <property type="entry name" value="SLL0236 PROTEIN"/>
    <property type="match status" value="1"/>
</dbReference>
<sequence length="446" mass="50415">MRVFLLMLLIVSAMGPSAYGQGSLNAIVDGLSNIEYDFSRWPYPLYAEVSERLQELAVQYPELSNLQTIGKTAEGRDIWLMEITSSSTGPGDSKPGLWIDGNLHAHEVNGRVRAMYFIERLLATYGVDEVVTRLIDRRVFYIVPMFDADGGERSLTRHPAWTGHEPNRQAGSDLNGDGYISSMRIKDPDGWWYESPQDSRVMLRLRARDDGRWNYVATEHDETKYWRSSGQQVVGSTTVGAASRWMSTGEGPPPIEHQVPPEERYSIYTEGMDSSYPIDDINLTVNGFERNVGMESPPSDFNRDWGAEWRPDEPGGGPFPFSVPEVRAAAYFITEHKNIFFQYNMHADQTARNYTARPGLHHPYDWMAPEDNEFYTRIGAVWSAMGGGNIIENNYYSQEIAAGAYTDVQHGCEIDWAYISRGIHALMPEGMAIGKDYDGDRYVTVH</sequence>
<keyword evidence="5" id="KW-0862">Zinc</keyword>
<dbReference type="Gene3D" id="3.40.630.10">
    <property type="entry name" value="Zn peptidases"/>
    <property type="match status" value="2"/>
</dbReference>
<comment type="similarity">
    <text evidence="2">Belongs to the peptidase M14 family.</text>
</comment>
<evidence type="ECO:0000256" key="6">
    <source>
        <dbReference type="ARBA" id="ARBA00023049"/>
    </source>
</evidence>
<dbReference type="EMBL" id="UINC01007364">
    <property type="protein sequence ID" value="SVA32912.1"/>
    <property type="molecule type" value="Genomic_DNA"/>
</dbReference>
<dbReference type="SUPFAM" id="SSF53187">
    <property type="entry name" value="Zn-dependent exopeptidases"/>
    <property type="match status" value="1"/>
</dbReference>
<evidence type="ECO:0000256" key="3">
    <source>
        <dbReference type="ARBA" id="ARBA00022670"/>
    </source>
</evidence>
<dbReference type="AlphaFoldDB" id="A0A381UXP3"/>
<accession>A0A381UXP3</accession>
<dbReference type="SMART" id="SM00631">
    <property type="entry name" value="Zn_pept"/>
    <property type="match status" value="1"/>
</dbReference>
<protein>
    <recommendedName>
        <fullName evidence="7">Peptidase M14 domain-containing protein</fullName>
    </recommendedName>
</protein>
<gene>
    <name evidence="8" type="ORF">METZ01_LOCUS85766</name>
</gene>
<proteinExistence type="inferred from homology"/>
<evidence type="ECO:0000259" key="7">
    <source>
        <dbReference type="PROSITE" id="PS52035"/>
    </source>
</evidence>
<feature type="domain" description="Peptidase M14" evidence="7">
    <location>
        <begin position="42"/>
        <end position="446"/>
    </location>
</feature>
<dbReference type="GO" id="GO:0008270">
    <property type="term" value="F:zinc ion binding"/>
    <property type="evidence" value="ECO:0007669"/>
    <property type="project" value="InterPro"/>
</dbReference>
<dbReference type="PANTHER" id="PTHR11705">
    <property type="entry name" value="PROTEASE FAMILY M14 CARBOXYPEPTIDASE A,B"/>
    <property type="match status" value="1"/>
</dbReference>
<evidence type="ECO:0000256" key="5">
    <source>
        <dbReference type="ARBA" id="ARBA00022833"/>
    </source>
</evidence>
<evidence type="ECO:0000256" key="2">
    <source>
        <dbReference type="ARBA" id="ARBA00005988"/>
    </source>
</evidence>
<keyword evidence="6" id="KW-0482">Metalloprotease</keyword>
<name>A0A381UXP3_9ZZZZ</name>
<comment type="cofactor">
    <cofactor evidence="1">
        <name>Zn(2+)</name>
        <dbReference type="ChEBI" id="CHEBI:29105"/>
    </cofactor>
</comment>
<dbReference type="Pfam" id="PF00246">
    <property type="entry name" value="Peptidase_M14"/>
    <property type="match status" value="2"/>
</dbReference>
<dbReference type="GO" id="GO:0006508">
    <property type="term" value="P:proteolysis"/>
    <property type="evidence" value="ECO:0007669"/>
    <property type="project" value="UniProtKB-KW"/>
</dbReference>
<dbReference type="GO" id="GO:0005615">
    <property type="term" value="C:extracellular space"/>
    <property type="evidence" value="ECO:0007669"/>
    <property type="project" value="TreeGrafter"/>
</dbReference>
<evidence type="ECO:0000256" key="4">
    <source>
        <dbReference type="ARBA" id="ARBA00022801"/>
    </source>
</evidence>
<dbReference type="GO" id="GO:0004181">
    <property type="term" value="F:metallocarboxypeptidase activity"/>
    <property type="evidence" value="ECO:0007669"/>
    <property type="project" value="InterPro"/>
</dbReference>
<evidence type="ECO:0000256" key="1">
    <source>
        <dbReference type="ARBA" id="ARBA00001947"/>
    </source>
</evidence>
<dbReference type="InterPro" id="IPR000834">
    <property type="entry name" value="Peptidase_M14"/>
</dbReference>